<feature type="transmembrane region" description="Helical" evidence="1">
    <location>
        <begin position="38"/>
        <end position="58"/>
    </location>
</feature>
<evidence type="ECO:0000313" key="3">
    <source>
        <dbReference type="Proteomes" id="UP000262699"/>
    </source>
</evidence>
<keyword evidence="1" id="KW-0812">Transmembrane</keyword>
<gene>
    <name evidence="2" type="ORF">DEP91_10760</name>
</gene>
<organism evidence="2 3">
    <name type="scientific">Sphingomonas bacterium</name>
    <dbReference type="NCBI Taxonomy" id="1895847"/>
    <lineage>
        <taxon>Bacteria</taxon>
        <taxon>Pseudomonadati</taxon>
        <taxon>Pseudomonadota</taxon>
        <taxon>Alphaproteobacteria</taxon>
        <taxon>Sphingomonadales</taxon>
        <taxon>Sphingomonadaceae</taxon>
        <taxon>Sphingomonas</taxon>
    </lineage>
</organism>
<dbReference type="AlphaFoldDB" id="A0A3D0WD25"/>
<dbReference type="EMBL" id="DOYJ01000299">
    <property type="protein sequence ID" value="HCB76631.1"/>
    <property type="molecule type" value="Genomic_DNA"/>
</dbReference>
<keyword evidence="1" id="KW-1133">Transmembrane helix</keyword>
<keyword evidence="1" id="KW-0472">Membrane</keyword>
<evidence type="ECO:0000256" key="1">
    <source>
        <dbReference type="SAM" id="Phobius"/>
    </source>
</evidence>
<feature type="transmembrane region" description="Helical" evidence="1">
    <location>
        <begin position="12"/>
        <end position="32"/>
    </location>
</feature>
<name>A0A3D0WD25_9SPHN</name>
<dbReference type="Proteomes" id="UP000262699">
    <property type="component" value="Unassembled WGS sequence"/>
</dbReference>
<protein>
    <submittedName>
        <fullName evidence="2">Uncharacterized protein</fullName>
    </submittedName>
</protein>
<reference evidence="2 3" key="1">
    <citation type="journal article" date="2018" name="Nat. Biotechnol.">
        <title>A standardized bacterial taxonomy based on genome phylogeny substantially revises the tree of life.</title>
        <authorList>
            <person name="Parks D.H."/>
            <person name="Chuvochina M."/>
            <person name="Waite D.W."/>
            <person name="Rinke C."/>
            <person name="Skarshewski A."/>
            <person name="Chaumeil P.A."/>
            <person name="Hugenholtz P."/>
        </authorList>
    </citation>
    <scope>NUCLEOTIDE SEQUENCE [LARGE SCALE GENOMIC DNA]</scope>
    <source>
        <strain evidence="2">UBA9015</strain>
    </source>
</reference>
<sequence>MPANRVVVELLYVASGVLAAFAIGWAAAWAYPVGRANIWLVTYVSAAVVVLLGIRPVLRAIRGETK</sequence>
<accession>A0A3D0WD25</accession>
<proteinExistence type="predicted"/>
<evidence type="ECO:0000313" key="2">
    <source>
        <dbReference type="EMBL" id="HCB76631.1"/>
    </source>
</evidence>
<comment type="caution">
    <text evidence="2">The sequence shown here is derived from an EMBL/GenBank/DDBJ whole genome shotgun (WGS) entry which is preliminary data.</text>
</comment>